<comment type="caution">
    <text evidence="1">The sequence shown here is derived from an EMBL/GenBank/DDBJ whole genome shotgun (WGS) entry which is preliminary data.</text>
</comment>
<sequence length="224" mass="23814">MAPISLVVFDLDGTLFDSHRLISHCIKLTFDALLPDQAPSEAEVHRLISSGAGLQETFKALFSESSISSSFKEDKWTATYCSLYAEYGTQRSLPVAVVSNKGVAAVSIALKNNNMGGSIHEALIVGGKTAGATRKPDPGSYLNVILPALKTVGYTKAIDVATVFVVGDTGADIRFAKNIGGAKSVWCRYGYGNRGACETLEPDFTVDSLQEIADMIKNSVLSGN</sequence>
<keyword evidence="2" id="KW-1185">Reference proteome</keyword>
<evidence type="ECO:0000313" key="1">
    <source>
        <dbReference type="EMBL" id="KAL2066083.1"/>
    </source>
</evidence>
<dbReference type="Proteomes" id="UP001595075">
    <property type="component" value="Unassembled WGS sequence"/>
</dbReference>
<organism evidence="1 2">
    <name type="scientific">Oculimacula yallundae</name>
    <dbReference type="NCBI Taxonomy" id="86028"/>
    <lineage>
        <taxon>Eukaryota</taxon>
        <taxon>Fungi</taxon>
        <taxon>Dikarya</taxon>
        <taxon>Ascomycota</taxon>
        <taxon>Pezizomycotina</taxon>
        <taxon>Leotiomycetes</taxon>
        <taxon>Helotiales</taxon>
        <taxon>Ploettnerulaceae</taxon>
        <taxon>Oculimacula</taxon>
    </lineage>
</organism>
<dbReference type="InterPro" id="IPR023198">
    <property type="entry name" value="PGP-like_dom2"/>
</dbReference>
<dbReference type="PANTHER" id="PTHR43434:SF1">
    <property type="entry name" value="PHOSPHOGLYCOLATE PHOSPHATASE"/>
    <property type="match status" value="1"/>
</dbReference>
<dbReference type="Gene3D" id="1.10.150.240">
    <property type="entry name" value="Putative phosphatase, domain 2"/>
    <property type="match status" value="1"/>
</dbReference>
<dbReference type="Gene3D" id="3.40.50.1000">
    <property type="entry name" value="HAD superfamily/HAD-like"/>
    <property type="match status" value="1"/>
</dbReference>
<accession>A0ABR4CAA1</accession>
<name>A0ABR4CAA1_9HELO</name>
<dbReference type="Pfam" id="PF13419">
    <property type="entry name" value="HAD_2"/>
    <property type="match status" value="1"/>
</dbReference>
<evidence type="ECO:0008006" key="3">
    <source>
        <dbReference type="Google" id="ProtNLM"/>
    </source>
</evidence>
<dbReference type="SFLD" id="SFLDS00003">
    <property type="entry name" value="Haloacid_Dehalogenase"/>
    <property type="match status" value="1"/>
</dbReference>
<protein>
    <recommendedName>
        <fullName evidence="3">Phosphoglycolate phosphatase</fullName>
    </recommendedName>
</protein>
<dbReference type="SFLD" id="SFLDG01129">
    <property type="entry name" value="C1.5:_HAD__Beta-PGM__Phosphata"/>
    <property type="match status" value="1"/>
</dbReference>
<evidence type="ECO:0000313" key="2">
    <source>
        <dbReference type="Proteomes" id="UP001595075"/>
    </source>
</evidence>
<dbReference type="PANTHER" id="PTHR43434">
    <property type="entry name" value="PHOSPHOGLYCOLATE PHOSPHATASE"/>
    <property type="match status" value="1"/>
</dbReference>
<reference evidence="1 2" key="1">
    <citation type="journal article" date="2024" name="Commun. Biol.">
        <title>Comparative genomic analysis of thermophilic fungi reveals convergent evolutionary adaptations and gene losses.</title>
        <authorList>
            <person name="Steindorff A.S."/>
            <person name="Aguilar-Pontes M.V."/>
            <person name="Robinson A.J."/>
            <person name="Andreopoulos B."/>
            <person name="LaButti K."/>
            <person name="Kuo A."/>
            <person name="Mondo S."/>
            <person name="Riley R."/>
            <person name="Otillar R."/>
            <person name="Haridas S."/>
            <person name="Lipzen A."/>
            <person name="Grimwood J."/>
            <person name="Schmutz J."/>
            <person name="Clum A."/>
            <person name="Reid I.D."/>
            <person name="Moisan M.C."/>
            <person name="Butler G."/>
            <person name="Nguyen T.T.M."/>
            <person name="Dewar K."/>
            <person name="Conant G."/>
            <person name="Drula E."/>
            <person name="Henrissat B."/>
            <person name="Hansel C."/>
            <person name="Singer S."/>
            <person name="Hutchinson M.I."/>
            <person name="de Vries R.P."/>
            <person name="Natvig D.O."/>
            <person name="Powell A.J."/>
            <person name="Tsang A."/>
            <person name="Grigoriev I.V."/>
        </authorList>
    </citation>
    <scope>NUCLEOTIDE SEQUENCE [LARGE SCALE GENOMIC DNA]</scope>
    <source>
        <strain evidence="1 2">CBS 494.80</strain>
    </source>
</reference>
<dbReference type="InterPro" id="IPR050155">
    <property type="entry name" value="HAD-like_hydrolase_sf"/>
</dbReference>
<gene>
    <name evidence="1" type="ORF">VTL71DRAFT_2154</name>
</gene>
<dbReference type="InterPro" id="IPR023214">
    <property type="entry name" value="HAD_sf"/>
</dbReference>
<dbReference type="EMBL" id="JAZHXI010000011">
    <property type="protein sequence ID" value="KAL2066083.1"/>
    <property type="molecule type" value="Genomic_DNA"/>
</dbReference>
<dbReference type="InterPro" id="IPR036412">
    <property type="entry name" value="HAD-like_sf"/>
</dbReference>
<dbReference type="SUPFAM" id="SSF56784">
    <property type="entry name" value="HAD-like"/>
    <property type="match status" value="1"/>
</dbReference>
<dbReference type="InterPro" id="IPR041492">
    <property type="entry name" value="HAD_2"/>
</dbReference>
<proteinExistence type="predicted"/>